<dbReference type="EMBL" id="PVTQ01000005">
    <property type="protein sequence ID" value="PRY90316.1"/>
    <property type="molecule type" value="Genomic_DNA"/>
</dbReference>
<dbReference type="PIRSF" id="PIRSF039012">
    <property type="entry name" value="ASP"/>
    <property type="match status" value="1"/>
</dbReference>
<dbReference type="CDD" id="cd06251">
    <property type="entry name" value="M14_ASTE_ASPA-like"/>
    <property type="match status" value="1"/>
</dbReference>
<dbReference type="GO" id="GO:0016788">
    <property type="term" value="F:hydrolase activity, acting on ester bonds"/>
    <property type="evidence" value="ECO:0007669"/>
    <property type="project" value="InterPro"/>
</dbReference>
<evidence type="ECO:0000256" key="4">
    <source>
        <dbReference type="ARBA" id="ARBA00022833"/>
    </source>
</evidence>
<dbReference type="Pfam" id="PF24827">
    <property type="entry name" value="AstE_AspA_cat"/>
    <property type="match status" value="1"/>
</dbReference>
<reference evidence="6 7" key="1">
    <citation type="submission" date="2018-03" db="EMBL/GenBank/DDBJ databases">
        <title>Genomic Encyclopedia of Archaeal and Bacterial Type Strains, Phase II (KMG-II): from individual species to whole genera.</title>
        <authorList>
            <person name="Goeker M."/>
        </authorList>
    </citation>
    <scope>NUCLEOTIDE SEQUENCE [LARGE SCALE GENOMIC DNA]</scope>
    <source>
        <strain evidence="6 7">DSM 100212</strain>
    </source>
</reference>
<dbReference type="RefSeq" id="WP_106264196.1">
    <property type="nucleotide sequence ID" value="NZ_PVTQ01000005.1"/>
</dbReference>
<keyword evidence="7" id="KW-1185">Reference proteome</keyword>
<evidence type="ECO:0000313" key="7">
    <source>
        <dbReference type="Proteomes" id="UP000238392"/>
    </source>
</evidence>
<dbReference type="AlphaFoldDB" id="A0A2T0WUD6"/>
<keyword evidence="4" id="KW-0862">Zinc</keyword>
<evidence type="ECO:0000313" key="6">
    <source>
        <dbReference type="EMBL" id="PRY90316.1"/>
    </source>
</evidence>
<feature type="domain" description="Succinylglutamate desuccinylase/Aspartoacylase catalytic" evidence="5">
    <location>
        <begin position="47"/>
        <end position="226"/>
    </location>
</feature>
<sequence length="347" mass="37598">MAKVKAFRLADQDIAPGNRKTVDIPVSVLSDHTPISMSVHVVHGKSPGPVVFISGGIHGDEVIGVEIIRRVLASKSLKSLKGTLLAVPIVNAYGLINHSRYLPDRRDLNRCFPGSETGSLAARLANRFLTEVVTRADLGIDLHSAAIHRTNYPQVRISPGDDKMQELAEVFGAPVVMKSQLREGSLRHAAQIIDKPVLLFEGGEGLRFDEFTIRAGVAGVLRVLNHQGMISRRGVAKPKGAPQFCQSSKWVRAPMGGLLRVFKADGALVRKGERLAVVSDPFGENEMDVLAPFSGIIVGRAVMPIVNEGDAVFHIGCVKSMSEAEGAFEDLESQLEDDPMFDEDEII</sequence>
<dbReference type="InterPro" id="IPR053138">
    <property type="entry name" value="N-alpha-Ac-DABA_deacetylase"/>
</dbReference>
<dbReference type="GO" id="GO:0046872">
    <property type="term" value="F:metal ion binding"/>
    <property type="evidence" value="ECO:0007669"/>
    <property type="project" value="UniProtKB-KW"/>
</dbReference>
<keyword evidence="3" id="KW-0378">Hydrolase</keyword>
<dbReference type="Gene3D" id="3.40.630.10">
    <property type="entry name" value="Zn peptidases"/>
    <property type="match status" value="1"/>
</dbReference>
<accession>A0A2T0WUD6</accession>
<dbReference type="SUPFAM" id="SSF53187">
    <property type="entry name" value="Zn-dependent exopeptidases"/>
    <property type="match status" value="1"/>
</dbReference>
<evidence type="ECO:0000259" key="5">
    <source>
        <dbReference type="Pfam" id="PF24827"/>
    </source>
</evidence>
<dbReference type="PANTHER" id="PTHR37326">
    <property type="entry name" value="BLL3975 PROTEIN"/>
    <property type="match status" value="1"/>
</dbReference>
<evidence type="ECO:0000256" key="1">
    <source>
        <dbReference type="ARBA" id="ARBA00001947"/>
    </source>
</evidence>
<evidence type="ECO:0000256" key="3">
    <source>
        <dbReference type="ARBA" id="ARBA00022801"/>
    </source>
</evidence>
<dbReference type="Proteomes" id="UP000238392">
    <property type="component" value="Unassembled WGS sequence"/>
</dbReference>
<dbReference type="PANTHER" id="PTHR37326:SF2">
    <property type="entry name" value="SUCCINYLGLUTAMATE DESUCCINYLASE_ASPARTOACYLASE FAMILY PROTEIN"/>
    <property type="match status" value="1"/>
</dbReference>
<keyword evidence="2" id="KW-0479">Metal-binding</keyword>
<dbReference type="OrthoDB" id="9782876at2"/>
<dbReference type="InterPro" id="IPR055438">
    <property type="entry name" value="AstE_AspA_cat"/>
</dbReference>
<organism evidence="6 7">
    <name type="scientific">Donghicola tyrosinivorans</name>
    <dbReference type="NCBI Taxonomy" id="1652492"/>
    <lineage>
        <taxon>Bacteria</taxon>
        <taxon>Pseudomonadati</taxon>
        <taxon>Pseudomonadota</taxon>
        <taxon>Alphaproteobacteria</taxon>
        <taxon>Rhodobacterales</taxon>
        <taxon>Roseobacteraceae</taxon>
        <taxon>Donghicola</taxon>
    </lineage>
</organism>
<protein>
    <recommendedName>
        <fullName evidence="5">Succinylglutamate desuccinylase/Aspartoacylase catalytic domain-containing protein</fullName>
    </recommendedName>
</protein>
<dbReference type="GO" id="GO:0016811">
    <property type="term" value="F:hydrolase activity, acting on carbon-nitrogen (but not peptide) bonds, in linear amides"/>
    <property type="evidence" value="ECO:0007669"/>
    <property type="project" value="InterPro"/>
</dbReference>
<gene>
    <name evidence="6" type="ORF">CLV74_105299</name>
</gene>
<dbReference type="InterPro" id="IPR043795">
    <property type="entry name" value="N-alpha-Ac-DABA-like"/>
</dbReference>
<proteinExistence type="predicted"/>
<comment type="caution">
    <text evidence="6">The sequence shown here is derived from an EMBL/GenBank/DDBJ whole genome shotgun (WGS) entry which is preliminary data.</text>
</comment>
<evidence type="ECO:0000256" key="2">
    <source>
        <dbReference type="ARBA" id="ARBA00022723"/>
    </source>
</evidence>
<name>A0A2T0WUD6_9RHOB</name>
<comment type="cofactor">
    <cofactor evidence="1">
        <name>Zn(2+)</name>
        <dbReference type="ChEBI" id="CHEBI:29105"/>
    </cofactor>
</comment>